<organism evidence="4 5">
    <name type="scientific">Caldibacillus debilis GB1</name>
    <dbReference type="NCBI Taxonomy" id="1339248"/>
    <lineage>
        <taxon>Bacteria</taxon>
        <taxon>Bacillati</taxon>
        <taxon>Bacillota</taxon>
        <taxon>Bacilli</taxon>
        <taxon>Bacillales</taxon>
        <taxon>Bacillaceae</taxon>
        <taxon>Caldibacillus</taxon>
    </lineage>
</organism>
<dbReference type="InterPro" id="IPR010572">
    <property type="entry name" value="Tail_dom"/>
</dbReference>
<feature type="compositionally biased region" description="Gly residues" evidence="1">
    <location>
        <begin position="422"/>
        <end position="446"/>
    </location>
</feature>
<dbReference type="NCBIfam" id="TIGR01665">
    <property type="entry name" value="put_anti_recept"/>
    <property type="match status" value="1"/>
</dbReference>
<dbReference type="InterPro" id="IPR044051">
    <property type="entry name" value="Prophage_tail_N"/>
</dbReference>
<comment type="caution">
    <text evidence="4">The sequence shown here is derived from an EMBL/GenBank/DDBJ whole genome shotgun (WGS) entry which is preliminary data.</text>
</comment>
<sequence length="633" mass="70925">MLKVYDKNMKPIGILENAFDAGIERRANELWSASFSMPIDDPKNELCNHFNFVEFVGASGRNYGLYRIMPRNTKKTANTITYTCEHVLATLLDDVMDGYFQFTNLTTAEVLEAILDLQETKHWELGRVDFTRYFHYSFENENGLLAPILSIPQPFNEPYLFTFDTTVYPWQLNLVRPSDDVVAEIRWGKDMIDFEEVADPTEIVNYIIPKGSGEGVNQLTIEKVNDGKRYLKDDESIARWGLHKYIWIDQRFTDAASLMASAESLLNQWKDPKISFSVKSADLSILPEYAGEQKILYGVTRIVVDDQVYTARIVSEKIADILEKEWDVEYEVNNKLNDIATTQADLERRIQVNEAYSQGATNVMNFSYQDNCDETVPALIPFYIDDDVVNVNTCELTFRTKKFRAYSRATKGGGATTRTTSSGGGQTLTSSAGGGTTVTSSSGGGSVQSSSSAGRHRHRVFGYSGHLGSEPLANDWQIFDAPRMPDGSANGVVFIAGAAGDIYTQTADGEHTHTVQIPNHTHSVTIQDHTHNVTIPSHTHEVTLPNHTHDIDFGIFELDEMPTKVTIKVDGNTVNFSDLDGDRIDLIPYLEKDSDGRITRGRHEVEILPNAKARIEADLILRVFIRSHLGGVY</sequence>
<dbReference type="EMBL" id="AZRV01000006">
    <property type="protein sequence ID" value="RKO63566.1"/>
    <property type="molecule type" value="Genomic_DNA"/>
</dbReference>
<gene>
    <name evidence="4" type="ORF">Cdeb_02828</name>
</gene>
<evidence type="ECO:0000259" key="3">
    <source>
        <dbReference type="Pfam" id="PF18994"/>
    </source>
</evidence>
<evidence type="ECO:0000313" key="5">
    <source>
        <dbReference type="Proteomes" id="UP000286235"/>
    </source>
</evidence>
<dbReference type="Pfam" id="PF06605">
    <property type="entry name" value="Prophage_tail"/>
    <property type="match status" value="1"/>
</dbReference>
<evidence type="ECO:0000256" key="1">
    <source>
        <dbReference type="SAM" id="MobiDB-lite"/>
    </source>
</evidence>
<keyword evidence="5" id="KW-1185">Reference proteome</keyword>
<reference evidence="4 5" key="1">
    <citation type="submission" date="2013-12" db="EMBL/GenBank/DDBJ databases">
        <title>Genome and proteome characterization of Caldibacillus debilis GB1 derived from a cellulolytic aero-tolerant co-culture.</title>
        <authorList>
            <person name="Wushke S.T."/>
            <person name="Zhang X."/>
            <person name="Fristensky B."/>
            <person name="Wilkins J.A."/>
            <person name="Levin D.B."/>
            <person name="Sparling R."/>
        </authorList>
    </citation>
    <scope>NUCLEOTIDE SEQUENCE [LARGE SCALE GENOMIC DNA]</scope>
    <source>
        <strain evidence="4 5">GB1</strain>
    </source>
</reference>
<dbReference type="RefSeq" id="WP_120666347.1">
    <property type="nucleotide sequence ID" value="NZ_AZRV01000006.1"/>
</dbReference>
<dbReference type="Proteomes" id="UP000286235">
    <property type="component" value="Unassembled WGS sequence"/>
</dbReference>
<evidence type="ECO:0000313" key="4">
    <source>
        <dbReference type="EMBL" id="RKO63566.1"/>
    </source>
</evidence>
<proteinExistence type="predicted"/>
<feature type="domain" description="Prophage endopeptidase tail N-terminal" evidence="3">
    <location>
        <begin position="2"/>
        <end position="86"/>
    </location>
</feature>
<dbReference type="InterPro" id="IPR007119">
    <property type="entry name" value="Phage_tail_spike_N"/>
</dbReference>
<feature type="domain" description="Tail spike" evidence="2">
    <location>
        <begin position="102"/>
        <end position="345"/>
    </location>
</feature>
<dbReference type="Pfam" id="PF18994">
    <property type="entry name" value="Prophage_tailD1"/>
    <property type="match status" value="1"/>
</dbReference>
<accession>A0A420VJ69</accession>
<name>A0A420VJ69_9BACI</name>
<dbReference type="AlphaFoldDB" id="A0A420VJ69"/>
<feature type="region of interest" description="Disordered" evidence="1">
    <location>
        <begin position="409"/>
        <end position="455"/>
    </location>
</feature>
<evidence type="ECO:0000259" key="2">
    <source>
        <dbReference type="Pfam" id="PF06605"/>
    </source>
</evidence>
<protein>
    <submittedName>
        <fullName evidence="4">Phage minor structural protein, N-terminal region</fullName>
    </submittedName>
</protein>